<dbReference type="GO" id="GO:0005730">
    <property type="term" value="C:nucleolus"/>
    <property type="evidence" value="ECO:0007669"/>
    <property type="project" value="TreeGrafter"/>
</dbReference>
<evidence type="ECO:0000313" key="5">
    <source>
        <dbReference type="EMBL" id="KAF2151856.1"/>
    </source>
</evidence>
<dbReference type="Pfam" id="PF00076">
    <property type="entry name" value="RRM_1"/>
    <property type="match status" value="1"/>
</dbReference>
<feature type="compositionally biased region" description="Low complexity" evidence="3">
    <location>
        <begin position="79"/>
        <end position="105"/>
    </location>
</feature>
<dbReference type="SMART" id="SM00360">
    <property type="entry name" value="RRM"/>
    <property type="match status" value="2"/>
</dbReference>
<feature type="compositionally biased region" description="Basic residues" evidence="3">
    <location>
        <begin position="329"/>
        <end position="338"/>
    </location>
</feature>
<feature type="region of interest" description="Disordered" evidence="3">
    <location>
        <begin position="216"/>
        <end position="239"/>
    </location>
</feature>
<dbReference type="Proteomes" id="UP000799439">
    <property type="component" value="Unassembled WGS sequence"/>
</dbReference>
<keyword evidence="1 2" id="KW-0694">RNA-binding</keyword>
<feature type="region of interest" description="Disordered" evidence="3">
    <location>
        <begin position="307"/>
        <end position="338"/>
    </location>
</feature>
<feature type="domain" description="RRM" evidence="4">
    <location>
        <begin position="242"/>
        <end position="358"/>
    </location>
</feature>
<evidence type="ECO:0000256" key="2">
    <source>
        <dbReference type="PROSITE-ProRule" id="PRU00176"/>
    </source>
</evidence>
<feature type="compositionally biased region" description="Basic and acidic residues" evidence="3">
    <location>
        <begin position="447"/>
        <end position="456"/>
    </location>
</feature>
<dbReference type="Gene3D" id="3.30.70.330">
    <property type="match status" value="2"/>
</dbReference>
<feature type="compositionally biased region" description="Low complexity" evidence="3">
    <location>
        <begin position="383"/>
        <end position="396"/>
    </location>
</feature>
<protein>
    <recommendedName>
        <fullName evidence="4">RRM domain-containing protein</fullName>
    </recommendedName>
</protein>
<dbReference type="PANTHER" id="PTHR23236">
    <property type="entry name" value="EUKARYOTIC TRANSLATION INITIATION FACTOR 4B/4H"/>
    <property type="match status" value="1"/>
</dbReference>
<feature type="region of interest" description="Disordered" evidence="3">
    <location>
        <begin position="366"/>
        <end position="456"/>
    </location>
</feature>
<dbReference type="InterPro" id="IPR012677">
    <property type="entry name" value="Nucleotide-bd_a/b_plait_sf"/>
</dbReference>
<keyword evidence="6" id="KW-1185">Reference proteome</keyword>
<dbReference type="PROSITE" id="PS50102">
    <property type="entry name" value="RRM"/>
    <property type="match status" value="2"/>
</dbReference>
<dbReference type="OrthoDB" id="1875751at2759"/>
<feature type="domain" description="RRM" evidence="4">
    <location>
        <begin position="112"/>
        <end position="213"/>
    </location>
</feature>
<gene>
    <name evidence="5" type="ORF">K461DRAFT_257324</name>
</gene>
<dbReference type="GO" id="GO:0003723">
    <property type="term" value="F:RNA binding"/>
    <property type="evidence" value="ECO:0007669"/>
    <property type="project" value="UniProtKB-UniRule"/>
</dbReference>
<name>A0A9P4MLL6_9PEZI</name>
<accession>A0A9P4MLL6</accession>
<dbReference type="InterPro" id="IPR035979">
    <property type="entry name" value="RBD_domain_sf"/>
</dbReference>
<reference evidence="5" key="1">
    <citation type="journal article" date="2020" name="Stud. Mycol.">
        <title>101 Dothideomycetes genomes: a test case for predicting lifestyles and emergence of pathogens.</title>
        <authorList>
            <person name="Haridas S."/>
            <person name="Albert R."/>
            <person name="Binder M."/>
            <person name="Bloem J."/>
            <person name="Labutti K."/>
            <person name="Salamov A."/>
            <person name="Andreopoulos B."/>
            <person name="Baker S."/>
            <person name="Barry K."/>
            <person name="Bills G."/>
            <person name="Bluhm B."/>
            <person name="Cannon C."/>
            <person name="Castanera R."/>
            <person name="Culley D."/>
            <person name="Daum C."/>
            <person name="Ezra D."/>
            <person name="Gonzalez J."/>
            <person name="Henrissat B."/>
            <person name="Kuo A."/>
            <person name="Liang C."/>
            <person name="Lipzen A."/>
            <person name="Lutzoni F."/>
            <person name="Magnuson J."/>
            <person name="Mondo S."/>
            <person name="Nolan M."/>
            <person name="Ohm R."/>
            <person name="Pangilinan J."/>
            <person name="Park H.-J."/>
            <person name="Ramirez L."/>
            <person name="Alfaro M."/>
            <person name="Sun H."/>
            <person name="Tritt A."/>
            <person name="Yoshinaga Y."/>
            <person name="Zwiers L.-H."/>
            <person name="Turgeon B."/>
            <person name="Goodwin S."/>
            <person name="Spatafora J."/>
            <person name="Crous P."/>
            <person name="Grigoriev I."/>
        </authorList>
    </citation>
    <scope>NUCLEOTIDE SEQUENCE</scope>
    <source>
        <strain evidence="5">CBS 260.36</strain>
    </source>
</reference>
<dbReference type="SUPFAM" id="SSF54928">
    <property type="entry name" value="RNA-binding domain, RBD"/>
    <property type="match status" value="1"/>
</dbReference>
<feature type="compositionally biased region" description="Basic and acidic residues" evidence="3">
    <location>
        <begin position="61"/>
        <end position="76"/>
    </location>
</feature>
<comment type="caution">
    <text evidence="5">The sequence shown here is derived from an EMBL/GenBank/DDBJ whole genome shotgun (WGS) entry which is preliminary data.</text>
</comment>
<feature type="compositionally biased region" description="Basic and acidic residues" evidence="3">
    <location>
        <begin position="216"/>
        <end position="235"/>
    </location>
</feature>
<dbReference type="AlphaFoldDB" id="A0A9P4MLL6"/>
<evidence type="ECO:0000313" key="6">
    <source>
        <dbReference type="Proteomes" id="UP000799439"/>
    </source>
</evidence>
<evidence type="ECO:0000256" key="1">
    <source>
        <dbReference type="ARBA" id="ARBA00022884"/>
    </source>
</evidence>
<sequence>MSASTSPSASPPPTTTKEKKRKRTDPRQDELEIDVNLPEPPSKKALRRAKKGKTGPAPHASLKDDSDLREDKREDAVDTAEATTSDAAPTTTTTTTAAADTAATTKPARSTHGIWIGNLAFHTTPNSLKTFLTTSGSLQPAQITRINLPLSTRPLAPFLVRQMRTSGIANPPEFQNKGFAYVDFDSSEALFQALQLTEQSLEGRKVLVKDAKSFAGRPEKPAAGKEEKGEEKEVGGGKPRSKRIFVGNLAFDVTREDVEGHFAQAGEVEDVFLASFEDTGKCKGYGWVRFGDEDAAEKAVKGWVWKIEDGEEGEESEEEEGSGEDEKKEKKKAKGQKKRKWWINKLYGRLLRCEFAEDASTRYKKRYGKGSAGGKTRHDDAGADAVGGADGAPADEGTQERRPKKPFRGTQDQRQEQRRQKHRDARKVAPGMALASAPRASGAIVEGKGKKLTFDD</sequence>
<feature type="compositionally biased region" description="Basic residues" evidence="3">
    <location>
        <begin position="44"/>
        <end position="53"/>
    </location>
</feature>
<organism evidence="5 6">
    <name type="scientific">Myriangium duriaei CBS 260.36</name>
    <dbReference type="NCBI Taxonomy" id="1168546"/>
    <lineage>
        <taxon>Eukaryota</taxon>
        <taxon>Fungi</taxon>
        <taxon>Dikarya</taxon>
        <taxon>Ascomycota</taxon>
        <taxon>Pezizomycotina</taxon>
        <taxon>Dothideomycetes</taxon>
        <taxon>Dothideomycetidae</taxon>
        <taxon>Myriangiales</taxon>
        <taxon>Myriangiaceae</taxon>
        <taxon>Myriangium</taxon>
    </lineage>
</organism>
<feature type="compositionally biased region" description="Acidic residues" evidence="3">
    <location>
        <begin position="309"/>
        <end position="323"/>
    </location>
</feature>
<feature type="region of interest" description="Disordered" evidence="3">
    <location>
        <begin position="1"/>
        <end position="108"/>
    </location>
</feature>
<proteinExistence type="predicted"/>
<evidence type="ECO:0000259" key="4">
    <source>
        <dbReference type="PROSITE" id="PS50102"/>
    </source>
</evidence>
<dbReference type="InterPro" id="IPR000504">
    <property type="entry name" value="RRM_dom"/>
</dbReference>
<evidence type="ECO:0000256" key="3">
    <source>
        <dbReference type="SAM" id="MobiDB-lite"/>
    </source>
</evidence>
<dbReference type="EMBL" id="ML996087">
    <property type="protein sequence ID" value="KAF2151856.1"/>
    <property type="molecule type" value="Genomic_DNA"/>
</dbReference>
<dbReference type="PANTHER" id="PTHR23236:SF95">
    <property type="entry name" value="NUCLEOLAR PROTEIN 13"/>
    <property type="match status" value="1"/>
</dbReference>